<dbReference type="Pfam" id="PF13279">
    <property type="entry name" value="4HBT_2"/>
    <property type="match status" value="1"/>
</dbReference>
<dbReference type="InterPro" id="IPR051490">
    <property type="entry name" value="THEM6_lcsJ_thioesterase"/>
</dbReference>
<gene>
    <name evidence="1" type="ORF">ACFS1K_06140</name>
</gene>
<dbReference type="Proteomes" id="UP001597532">
    <property type="component" value="Unassembled WGS sequence"/>
</dbReference>
<sequence>MIYYWYTIIKILVLRHFQSEVIHDQTIRQTFRVGPFDCDGLRVMTASKYPMYMDFIRWELIARSKLFNAIVKRGLAPTLGSQKIIYRKPLKIWSKFEVILESVGGDDKWVYHVHYFKQENQVKAIGITRALIWKKDIPTALSDIMNEVGATEIKDPPLWVSNIFKKDKEIIENANQKNYS</sequence>
<comment type="caution">
    <text evidence="1">The sequence shown here is derived from an EMBL/GenBank/DDBJ whole genome shotgun (WGS) entry which is preliminary data.</text>
</comment>
<dbReference type="InterPro" id="IPR029069">
    <property type="entry name" value="HotDog_dom_sf"/>
</dbReference>
<reference evidence="2" key="1">
    <citation type="journal article" date="2019" name="Int. J. Syst. Evol. Microbiol.">
        <title>The Global Catalogue of Microorganisms (GCM) 10K type strain sequencing project: providing services to taxonomists for standard genome sequencing and annotation.</title>
        <authorList>
            <consortium name="The Broad Institute Genomics Platform"/>
            <consortium name="The Broad Institute Genome Sequencing Center for Infectious Disease"/>
            <person name="Wu L."/>
            <person name="Ma J."/>
        </authorList>
    </citation>
    <scope>NUCLEOTIDE SEQUENCE [LARGE SCALE GENOMIC DNA]</scope>
    <source>
        <strain evidence="2">KCTC 52924</strain>
    </source>
</reference>
<evidence type="ECO:0000313" key="2">
    <source>
        <dbReference type="Proteomes" id="UP001597532"/>
    </source>
</evidence>
<proteinExistence type="predicted"/>
<dbReference type="Gene3D" id="3.10.129.10">
    <property type="entry name" value="Hotdog Thioesterase"/>
    <property type="match status" value="1"/>
</dbReference>
<dbReference type="CDD" id="cd00586">
    <property type="entry name" value="4HBT"/>
    <property type="match status" value="1"/>
</dbReference>
<name>A0ABW5VDD4_9FLAO</name>
<dbReference type="SUPFAM" id="SSF54637">
    <property type="entry name" value="Thioesterase/thiol ester dehydrase-isomerase"/>
    <property type="match status" value="1"/>
</dbReference>
<evidence type="ECO:0000313" key="1">
    <source>
        <dbReference type="EMBL" id="MFD2789331.1"/>
    </source>
</evidence>
<dbReference type="RefSeq" id="WP_251808046.1">
    <property type="nucleotide sequence ID" value="NZ_CP166679.1"/>
</dbReference>
<organism evidence="1 2">
    <name type="scientific">Arenibacter antarcticus</name>
    <dbReference type="NCBI Taxonomy" id="2040469"/>
    <lineage>
        <taxon>Bacteria</taxon>
        <taxon>Pseudomonadati</taxon>
        <taxon>Bacteroidota</taxon>
        <taxon>Flavobacteriia</taxon>
        <taxon>Flavobacteriales</taxon>
        <taxon>Flavobacteriaceae</taxon>
        <taxon>Arenibacter</taxon>
    </lineage>
</organism>
<keyword evidence="2" id="KW-1185">Reference proteome</keyword>
<protein>
    <submittedName>
        <fullName evidence="1">Thioesterase family protein</fullName>
    </submittedName>
</protein>
<dbReference type="PANTHER" id="PTHR12475:SF4">
    <property type="entry name" value="PROTEIN THEM6"/>
    <property type="match status" value="1"/>
</dbReference>
<dbReference type="PANTHER" id="PTHR12475">
    <property type="match status" value="1"/>
</dbReference>
<accession>A0ABW5VDD4</accession>
<dbReference type="EMBL" id="JBHUOK010000021">
    <property type="protein sequence ID" value="MFD2789331.1"/>
    <property type="molecule type" value="Genomic_DNA"/>
</dbReference>